<feature type="region of interest" description="Disordered" evidence="1">
    <location>
        <begin position="317"/>
        <end position="384"/>
    </location>
</feature>
<organism evidence="2 3">
    <name type="scientific">Pararge aegeria aegeria</name>
    <dbReference type="NCBI Taxonomy" id="348720"/>
    <lineage>
        <taxon>Eukaryota</taxon>
        <taxon>Metazoa</taxon>
        <taxon>Ecdysozoa</taxon>
        <taxon>Arthropoda</taxon>
        <taxon>Hexapoda</taxon>
        <taxon>Insecta</taxon>
        <taxon>Pterygota</taxon>
        <taxon>Neoptera</taxon>
        <taxon>Endopterygota</taxon>
        <taxon>Lepidoptera</taxon>
        <taxon>Glossata</taxon>
        <taxon>Ditrysia</taxon>
        <taxon>Papilionoidea</taxon>
        <taxon>Nymphalidae</taxon>
        <taxon>Satyrinae</taxon>
        <taxon>Satyrini</taxon>
        <taxon>Parargina</taxon>
        <taxon>Pararge</taxon>
    </lineage>
</organism>
<feature type="compositionally biased region" description="Polar residues" evidence="1">
    <location>
        <begin position="334"/>
        <end position="346"/>
    </location>
</feature>
<dbReference type="AlphaFoldDB" id="A0A8S4QTP5"/>
<evidence type="ECO:0000256" key="1">
    <source>
        <dbReference type="SAM" id="MobiDB-lite"/>
    </source>
</evidence>
<protein>
    <submittedName>
        <fullName evidence="2">Jg644 protein</fullName>
    </submittedName>
</protein>
<accession>A0A8S4QTP5</accession>
<dbReference type="Proteomes" id="UP000838756">
    <property type="component" value="Unassembled WGS sequence"/>
</dbReference>
<feature type="compositionally biased region" description="Basic and acidic residues" evidence="1">
    <location>
        <begin position="42"/>
        <end position="58"/>
    </location>
</feature>
<feature type="compositionally biased region" description="Basic and acidic residues" evidence="1">
    <location>
        <begin position="359"/>
        <end position="377"/>
    </location>
</feature>
<gene>
    <name evidence="2" type="primary">jg644</name>
    <name evidence="2" type="ORF">PAEG_LOCUS5726</name>
</gene>
<keyword evidence="3" id="KW-1185">Reference proteome</keyword>
<feature type="region of interest" description="Disordered" evidence="1">
    <location>
        <begin position="1"/>
        <end position="58"/>
    </location>
</feature>
<dbReference type="OrthoDB" id="7483379at2759"/>
<evidence type="ECO:0000313" key="2">
    <source>
        <dbReference type="EMBL" id="CAH2217848.1"/>
    </source>
</evidence>
<reference evidence="2" key="1">
    <citation type="submission" date="2022-03" db="EMBL/GenBank/DDBJ databases">
        <authorList>
            <person name="Lindestad O."/>
        </authorList>
    </citation>
    <scope>NUCLEOTIDE SEQUENCE</scope>
</reference>
<proteinExistence type="predicted"/>
<dbReference type="EMBL" id="CAKXAJ010018656">
    <property type="protein sequence ID" value="CAH2217848.1"/>
    <property type="molecule type" value="Genomic_DNA"/>
</dbReference>
<comment type="caution">
    <text evidence="2">The sequence shown here is derived from an EMBL/GenBank/DDBJ whole genome shotgun (WGS) entry which is preliminary data.</text>
</comment>
<sequence>MDIIPAPPETDNIVRSENLTSSESEDSSSEGPPTPPKKRRRSGPERRSRSHSASEELERRFELLSQQLVSQVNNILCAQLAMPEPNSTTRQYVSPTEANTSVLQDPFSRPPGKIEDISELIVSIKEPTVSKAKPERVDKISAMQRFNSTDWNAVRYNEVQKKYVASPAFTELKVNEELRRFEDPFSPVRWFQMERSFAALSNAFLAQNELLNEALQSIMDWSTKSDTQITSTSVYDKLKQLFGNESNYKGISHDIFQIICGKRAEILELRRKQLLKGLKGKYIREDLEKIPRSSEYMFSPSDLLQYLQKIGGIDKLQKQNAEARPHSRARQKSPVPSTSAENSFRPQQAKGKPGKNRKRNIDSSDRKKKGGQKESGFKNRNSRR</sequence>
<evidence type="ECO:0000313" key="3">
    <source>
        <dbReference type="Proteomes" id="UP000838756"/>
    </source>
</evidence>
<name>A0A8S4QTP5_9NEOP</name>